<comment type="function">
    <text evidence="9">Auxin response factors (ARFs) are transcriptional factors that bind specifically to the DNA sequence 5'-TGTCTC-3' found in the auxin-responsive promoter elements (AuxREs).</text>
</comment>
<evidence type="ECO:0000256" key="6">
    <source>
        <dbReference type="ARBA" id="ARBA00023163"/>
    </source>
</evidence>
<dbReference type="SUPFAM" id="SSF101936">
    <property type="entry name" value="DNA-binding pseudobarrel domain"/>
    <property type="match status" value="1"/>
</dbReference>
<dbReference type="Pfam" id="PF02362">
    <property type="entry name" value="B3"/>
    <property type="match status" value="1"/>
</dbReference>
<name>A0A8K0E3Z4_9ROSA</name>
<dbReference type="FunFam" id="2.30.30.1040:FF:000001">
    <property type="entry name" value="Auxin response factor"/>
    <property type="match status" value="1"/>
</dbReference>
<keyword evidence="7 9" id="KW-0539">Nucleus</keyword>
<feature type="transmembrane region" description="Helical" evidence="11">
    <location>
        <begin position="41"/>
        <end position="60"/>
    </location>
</feature>
<evidence type="ECO:0000256" key="8">
    <source>
        <dbReference type="ARBA" id="ARBA00023294"/>
    </source>
</evidence>
<sequence length="801" mass="88806">MGAISLDAGSAEVDSQCPFFLLGLLVRKWGRLLCATVREEVVFAAPAFALFCLVGFLFWYDTPGLEFVGVRMAHLEGGSSIPRTETGGLVSGFGPAWLPRRLSGATEQIIWKCCGGADLYEELWKACAGPLVEVPRPNERVFYFPQGHMEQLEASTNQELNQQIPLFNLPSKILCRVVHIEFLAEQETDEVYAQITLLPEGDQSEPTSPDPCPPEPQRPTVHSFCKILTASDTSTHGGFSVLRKHATECLPSLDMTQATPTQELAAKDLHGYEWKFKHIFRGQPRRHLLTTGWSTFVTSKRLVAGDAFVFLRGDNGELRVGVRRLARQQSPMPSSVISSHSMHLGVLATASHAVVTRTLFVVYYKPRTSQFIIGVNKYLEAMTNKFSVGMRFKMRFEGDDSPERRFTGTIIGVGDVSTEWSDSRWRSLKVQWDEHATIQRPERVSPWEIEPFVASAPLNPSQAVAKSKRPRPVETPSSEITTNSAASAMWYHGAPQSVDLTQLGNAAEVQSSDNQVVWPLRHKDVNSSNYFSSMVRSDGIWPSSPNVNISLNLFPDSTEDNKTVSTRCMLTSYASPVSSVPINGMIHEKEEKGTQSDASVGCWLFGINLTGNCSAASPPEREPMSSVMSSVMVCSGAKGSAATTAPEVDKAQNQQDVPNLSMEQKKVISEPSMKETQSKQGTMQSSRTRTKVQMQGVAVGRAVDLNMLKGYEDLIDELEKMFEIKGELRPPNKWAVVFTDDENDMMLVGDDPWVEFCKMVKKIFIYSSEEVKKMKKFKVLALSLECEGTAVSLDSEHRAET</sequence>
<comment type="subcellular location">
    <subcellularLocation>
        <location evidence="1 9">Nucleus</location>
    </subcellularLocation>
</comment>
<dbReference type="InterPro" id="IPR033389">
    <property type="entry name" value="AUX/IAA_dom"/>
</dbReference>
<evidence type="ECO:0000256" key="3">
    <source>
        <dbReference type="ARBA" id="ARBA00011726"/>
    </source>
</evidence>
<dbReference type="OrthoDB" id="1050118at2759"/>
<protein>
    <recommendedName>
        <fullName evidence="9">Auxin response factor</fullName>
    </recommendedName>
</protein>
<dbReference type="GO" id="GO:0009734">
    <property type="term" value="P:auxin-activated signaling pathway"/>
    <property type="evidence" value="ECO:0007669"/>
    <property type="project" value="UniProtKB-KW"/>
</dbReference>
<gene>
    <name evidence="14" type="ORF">FNV43_RR18124</name>
</gene>
<dbReference type="InterPro" id="IPR044835">
    <property type="entry name" value="ARF_plant"/>
</dbReference>
<dbReference type="SUPFAM" id="SSF54277">
    <property type="entry name" value="CAD &amp; PB1 domains"/>
    <property type="match status" value="1"/>
</dbReference>
<keyword evidence="11" id="KW-0472">Membrane</keyword>
<organism evidence="14 15">
    <name type="scientific">Rhamnella rubrinervis</name>
    <dbReference type="NCBI Taxonomy" id="2594499"/>
    <lineage>
        <taxon>Eukaryota</taxon>
        <taxon>Viridiplantae</taxon>
        <taxon>Streptophyta</taxon>
        <taxon>Embryophyta</taxon>
        <taxon>Tracheophyta</taxon>
        <taxon>Spermatophyta</taxon>
        <taxon>Magnoliopsida</taxon>
        <taxon>eudicotyledons</taxon>
        <taxon>Gunneridae</taxon>
        <taxon>Pentapetalae</taxon>
        <taxon>rosids</taxon>
        <taxon>fabids</taxon>
        <taxon>Rosales</taxon>
        <taxon>Rhamnaceae</taxon>
        <taxon>rhamnoid group</taxon>
        <taxon>Rhamneae</taxon>
        <taxon>Rhamnella</taxon>
    </lineage>
</organism>
<dbReference type="FunFam" id="3.10.20.90:FF:000047">
    <property type="entry name" value="Auxin response factor"/>
    <property type="match status" value="1"/>
</dbReference>
<dbReference type="Gene3D" id="2.30.30.1040">
    <property type="match status" value="1"/>
</dbReference>
<dbReference type="Pfam" id="PF02309">
    <property type="entry name" value="AUX_IAA"/>
    <property type="match status" value="1"/>
</dbReference>
<proteinExistence type="inferred from homology"/>
<dbReference type="PROSITE" id="PS51745">
    <property type="entry name" value="PB1"/>
    <property type="match status" value="1"/>
</dbReference>
<dbReference type="Proteomes" id="UP000796880">
    <property type="component" value="Unassembled WGS sequence"/>
</dbReference>
<evidence type="ECO:0000256" key="5">
    <source>
        <dbReference type="ARBA" id="ARBA00023125"/>
    </source>
</evidence>
<evidence type="ECO:0000256" key="9">
    <source>
        <dbReference type="RuleBase" id="RU004561"/>
    </source>
</evidence>
<evidence type="ECO:0000259" key="13">
    <source>
        <dbReference type="PROSITE" id="PS51745"/>
    </source>
</evidence>
<dbReference type="AlphaFoldDB" id="A0A8K0E3Z4"/>
<accession>A0A8K0E3Z4</accession>
<keyword evidence="6 9" id="KW-0804">Transcription</keyword>
<feature type="region of interest" description="Disordered" evidence="10">
    <location>
        <begin position="668"/>
        <end position="691"/>
    </location>
</feature>
<comment type="subunit">
    <text evidence="3 9">Homodimers and heterodimers.</text>
</comment>
<evidence type="ECO:0000313" key="15">
    <source>
        <dbReference type="Proteomes" id="UP000796880"/>
    </source>
</evidence>
<keyword evidence="4 9" id="KW-0805">Transcription regulation</keyword>
<keyword evidence="15" id="KW-1185">Reference proteome</keyword>
<dbReference type="Gene3D" id="3.10.20.90">
    <property type="entry name" value="Phosphatidylinositol 3-kinase Catalytic Subunit, Chain A, domain 1"/>
    <property type="match status" value="1"/>
</dbReference>
<keyword evidence="5 9" id="KW-0238">DNA-binding</keyword>
<dbReference type="Gene3D" id="2.40.330.10">
    <property type="entry name" value="DNA-binding pseudobarrel domain"/>
    <property type="match status" value="1"/>
</dbReference>
<comment type="similarity">
    <text evidence="2 9">Belongs to the ARF family.</text>
</comment>
<dbReference type="GO" id="GO:0005634">
    <property type="term" value="C:nucleus"/>
    <property type="evidence" value="ECO:0007669"/>
    <property type="project" value="UniProtKB-SubCell"/>
</dbReference>
<keyword evidence="8 9" id="KW-0927">Auxin signaling pathway</keyword>
<evidence type="ECO:0000256" key="4">
    <source>
        <dbReference type="ARBA" id="ARBA00023015"/>
    </source>
</evidence>
<evidence type="ECO:0000256" key="1">
    <source>
        <dbReference type="ARBA" id="ARBA00004123"/>
    </source>
</evidence>
<dbReference type="InterPro" id="IPR015300">
    <property type="entry name" value="DNA-bd_pseudobarrel_sf"/>
</dbReference>
<keyword evidence="11" id="KW-0812">Transmembrane</keyword>
<evidence type="ECO:0000256" key="2">
    <source>
        <dbReference type="ARBA" id="ARBA00007853"/>
    </source>
</evidence>
<dbReference type="PANTHER" id="PTHR31384:SF8">
    <property type="entry name" value="AUXIN RESPONSE FACTOR 11"/>
    <property type="match status" value="1"/>
</dbReference>
<feature type="compositionally biased region" description="Polar residues" evidence="10">
    <location>
        <begin position="678"/>
        <end position="691"/>
    </location>
</feature>
<dbReference type="GO" id="GO:0003677">
    <property type="term" value="F:DNA binding"/>
    <property type="evidence" value="ECO:0007669"/>
    <property type="project" value="UniProtKB-KW"/>
</dbReference>
<dbReference type="EMBL" id="VOIH02000008">
    <property type="protein sequence ID" value="KAF3439846.1"/>
    <property type="molecule type" value="Genomic_DNA"/>
</dbReference>
<dbReference type="InterPro" id="IPR003340">
    <property type="entry name" value="B3_DNA-bd"/>
</dbReference>
<dbReference type="CDD" id="cd10017">
    <property type="entry name" value="B3_DNA"/>
    <property type="match status" value="1"/>
</dbReference>
<feature type="domain" description="PB1" evidence="13">
    <location>
        <begin position="687"/>
        <end position="779"/>
    </location>
</feature>
<dbReference type="PANTHER" id="PTHR31384">
    <property type="entry name" value="AUXIN RESPONSE FACTOR 4-RELATED"/>
    <property type="match status" value="1"/>
</dbReference>
<feature type="compositionally biased region" description="Pro residues" evidence="10">
    <location>
        <begin position="208"/>
        <end position="217"/>
    </location>
</feature>
<dbReference type="PROSITE" id="PS50863">
    <property type="entry name" value="B3"/>
    <property type="match status" value="1"/>
</dbReference>
<evidence type="ECO:0000256" key="10">
    <source>
        <dbReference type="SAM" id="MobiDB-lite"/>
    </source>
</evidence>
<dbReference type="InterPro" id="IPR010525">
    <property type="entry name" value="ARF_dom"/>
</dbReference>
<dbReference type="FunFam" id="2.40.330.10:FF:000001">
    <property type="entry name" value="Auxin response factor"/>
    <property type="match status" value="1"/>
</dbReference>
<dbReference type="Pfam" id="PF06507">
    <property type="entry name" value="ARF_AD"/>
    <property type="match status" value="1"/>
</dbReference>
<evidence type="ECO:0000259" key="12">
    <source>
        <dbReference type="PROSITE" id="PS50863"/>
    </source>
</evidence>
<dbReference type="GO" id="GO:0006355">
    <property type="term" value="P:regulation of DNA-templated transcription"/>
    <property type="evidence" value="ECO:0007669"/>
    <property type="project" value="InterPro"/>
</dbReference>
<keyword evidence="11" id="KW-1133">Transmembrane helix</keyword>
<comment type="caution">
    <text evidence="14">The sequence shown here is derived from an EMBL/GenBank/DDBJ whole genome shotgun (WGS) entry which is preliminary data.</text>
</comment>
<evidence type="ECO:0000256" key="7">
    <source>
        <dbReference type="ARBA" id="ARBA00023242"/>
    </source>
</evidence>
<feature type="compositionally biased region" description="Basic and acidic residues" evidence="10">
    <location>
        <begin position="668"/>
        <end position="677"/>
    </location>
</feature>
<dbReference type="SMART" id="SM01019">
    <property type="entry name" value="B3"/>
    <property type="match status" value="1"/>
</dbReference>
<evidence type="ECO:0000256" key="11">
    <source>
        <dbReference type="SAM" id="Phobius"/>
    </source>
</evidence>
<feature type="region of interest" description="Disordered" evidence="10">
    <location>
        <begin position="200"/>
        <end position="219"/>
    </location>
</feature>
<dbReference type="InterPro" id="IPR053793">
    <property type="entry name" value="PB1-like"/>
</dbReference>
<feature type="domain" description="TF-B3" evidence="12">
    <location>
        <begin position="224"/>
        <end position="326"/>
    </location>
</feature>
<evidence type="ECO:0000313" key="14">
    <source>
        <dbReference type="EMBL" id="KAF3439846.1"/>
    </source>
</evidence>
<reference evidence="14" key="1">
    <citation type="submission" date="2020-03" db="EMBL/GenBank/DDBJ databases">
        <title>A high-quality chromosome-level genome assembly of a woody plant with both climbing and erect habits, Rhamnella rubrinervis.</title>
        <authorList>
            <person name="Lu Z."/>
            <person name="Yang Y."/>
            <person name="Zhu X."/>
            <person name="Sun Y."/>
        </authorList>
    </citation>
    <scope>NUCLEOTIDE SEQUENCE</scope>
    <source>
        <strain evidence="14">BYM</strain>
        <tissue evidence="14">Leaf</tissue>
    </source>
</reference>